<dbReference type="SMART" id="SM00382">
    <property type="entry name" value="AAA"/>
    <property type="match status" value="4"/>
</dbReference>
<comment type="similarity">
    <text evidence="1">Belongs to the CbxX/CfxQ family.</text>
</comment>
<dbReference type="InterPro" id="IPR047187">
    <property type="entry name" value="SF1_C_Upf1"/>
</dbReference>
<dbReference type="CDD" id="cd00009">
    <property type="entry name" value="AAA"/>
    <property type="match status" value="2"/>
</dbReference>
<dbReference type="PRINTS" id="PR00819">
    <property type="entry name" value="CBXCFQXSUPER"/>
</dbReference>
<evidence type="ECO:0000256" key="4">
    <source>
        <dbReference type="ARBA" id="ARBA00022840"/>
    </source>
</evidence>
<dbReference type="CDD" id="cd22249">
    <property type="entry name" value="UDM1_RNF168_RNF169-like"/>
    <property type="match status" value="1"/>
</dbReference>
<dbReference type="GO" id="GO:0004386">
    <property type="term" value="F:helicase activity"/>
    <property type="evidence" value="ECO:0007669"/>
    <property type="project" value="InterPro"/>
</dbReference>
<protein>
    <submittedName>
        <fullName evidence="8">NFX1-type zinc finger-containing protein 1</fullName>
    </submittedName>
</protein>
<evidence type="ECO:0000256" key="1">
    <source>
        <dbReference type="ARBA" id="ARBA00010378"/>
    </source>
</evidence>
<evidence type="ECO:0000259" key="7">
    <source>
        <dbReference type="SMART" id="SM00382"/>
    </source>
</evidence>
<dbReference type="CDD" id="cd18808">
    <property type="entry name" value="SF1_C_Upf1"/>
    <property type="match status" value="1"/>
</dbReference>
<keyword evidence="3" id="KW-0347">Helicase</keyword>
<dbReference type="RefSeq" id="XP_060282867.1">
    <property type="nucleotide sequence ID" value="XM_060430018.1"/>
</dbReference>
<dbReference type="InterPro" id="IPR027417">
    <property type="entry name" value="P-loop_NTPase"/>
</dbReference>
<gene>
    <name evidence="8" type="ORF">QBC33DRAFT_559965</name>
</gene>
<dbReference type="PANTHER" id="PTHR43392">
    <property type="entry name" value="AAA-TYPE ATPASE FAMILY PROTEIN / ANKYRIN REPEAT FAMILY PROTEIN"/>
    <property type="match status" value="1"/>
</dbReference>
<dbReference type="Pfam" id="PF13087">
    <property type="entry name" value="AAA_12"/>
    <property type="match status" value="1"/>
</dbReference>
<dbReference type="InterPro" id="IPR041679">
    <property type="entry name" value="DNA2/NAM7-like_C"/>
</dbReference>
<dbReference type="CDD" id="cd17936">
    <property type="entry name" value="EEXXEc_NFX1"/>
    <property type="match status" value="1"/>
</dbReference>
<dbReference type="InterPro" id="IPR003959">
    <property type="entry name" value="ATPase_AAA_core"/>
</dbReference>
<feature type="domain" description="AAA+ ATPase" evidence="7">
    <location>
        <begin position="1305"/>
        <end position="1455"/>
    </location>
</feature>
<dbReference type="Pfam" id="PF00004">
    <property type="entry name" value="AAA"/>
    <property type="match status" value="3"/>
</dbReference>
<dbReference type="CDD" id="cd06008">
    <property type="entry name" value="NF-X1-zinc-finger"/>
    <property type="match status" value="1"/>
</dbReference>
<dbReference type="GO" id="GO:0005524">
    <property type="term" value="F:ATP binding"/>
    <property type="evidence" value="ECO:0007669"/>
    <property type="project" value="UniProtKB-KW"/>
</dbReference>
<feature type="domain" description="AAA+ ATPase" evidence="7">
    <location>
        <begin position="1863"/>
        <end position="2000"/>
    </location>
</feature>
<evidence type="ECO:0000256" key="2">
    <source>
        <dbReference type="ARBA" id="ARBA00022741"/>
    </source>
</evidence>
<dbReference type="FunFam" id="1.10.8.60:FF:000160">
    <property type="entry name" value="WGS project CABT00000000 data, contig 2.55"/>
    <property type="match status" value="1"/>
</dbReference>
<dbReference type="GeneID" id="85313205"/>
<proteinExistence type="inferred from homology"/>
<dbReference type="Pfam" id="PF17866">
    <property type="entry name" value="AAA_lid_6"/>
    <property type="match status" value="2"/>
</dbReference>
<feature type="compositionally biased region" description="Gly residues" evidence="6">
    <location>
        <begin position="1229"/>
        <end position="1243"/>
    </location>
</feature>
<dbReference type="InterPro" id="IPR000641">
    <property type="entry name" value="CbxX/CfxQ"/>
</dbReference>
<feature type="domain" description="AAA+ ATPase" evidence="7">
    <location>
        <begin position="486"/>
        <end position="893"/>
    </location>
</feature>
<dbReference type="InterPro" id="IPR041627">
    <property type="entry name" value="AAA_lid_6"/>
</dbReference>
<keyword evidence="5" id="KW-0175">Coiled coil</keyword>
<dbReference type="InterPro" id="IPR041677">
    <property type="entry name" value="DNA2/NAM7_AAA_11"/>
</dbReference>
<dbReference type="PANTHER" id="PTHR43392:SF2">
    <property type="entry name" value="AAA-TYPE ATPASE FAMILY PROTEIN _ ANKYRIN REPEAT FAMILY PROTEIN"/>
    <property type="match status" value="1"/>
</dbReference>
<dbReference type="Gene3D" id="1.10.8.60">
    <property type="match status" value="2"/>
</dbReference>
<evidence type="ECO:0000313" key="9">
    <source>
        <dbReference type="Proteomes" id="UP001244011"/>
    </source>
</evidence>
<dbReference type="FunFam" id="3.40.50.300:FF:001660">
    <property type="entry name" value="NF-X1 finger and helicase protein, putative"/>
    <property type="match status" value="1"/>
</dbReference>
<sequence length="2285" mass="252134">MSSNQEATRRASRLKALFRDVLAGSRPVRASVDAKLFLEAIQNSQPPGSCVETIIASKSGVSAVRDAVRVDLSSAFALSHALPFLRYLSDPGVKALADGQLLQQLLLAIAHPPTVWNMLFNMFLIGNIPHDQLYPFVWLALQLVSLPRNTEVDVLSDVQIIVGRESLLKAESHETRELGYKIKHVLQLRVSPGQGLGPQIGGPGGRHDNDHANFRDIQIYPTTDELLSTQPPYYQTVREVFDTDLPDRTRVHLDNQFRLLREDMLGELREDIQVATGKKKGKRKALALGGLVPVSINVGDESMGRFKKCCLAVECYDGLEFLEDMDLTSRQKFLKVESSFLKHQTFGVLCRGNECYGFAFIDRDADLLAKSPPVVLLQFTDYRGLHKALLALQVDQKTAKQVQFILIDTPVFAYEPVLNGLKELTELPLHDPLFNPAAAELEFNPPEGLKNLVLTVQERGTKSLRLAKSGVEFDSAQTEALLSALTRRVSLIQGPPGTGKSFIGAHIAKCIHRFSTCKILVISYTNHALNQFLEDLTKAGIPENDIVRIGSKAKCTPATLPLLLTEQTRLYRRAPTTWNIINDLKSDAGDSADELKTAFSHYQQLSISWADISEHLEFSADDRHFYEALLVPVDKGGWRRAGGQGKRVGPSYLYQRWRKGEDAGIFKDVAENQGAVWAMTKSVREGHLERWTRTMVEERLGAIDELARQYNNFQERIETQFGENNVHILKSKRIIGCTTTAAAKYSRIIRAASPDVILVEEAGEILESHILTAMAPTVKQLILIGDHKQLRPKVNNYALTVERGDGFDLNRSLFERMIMQGAPHTTLCKQHRMVPEISIFPRELTYPELHDGPKTSGRPAIIGLQDRVVFLNHGKMEDIDSAISDRRDAGTKASKKNRFEAEMALRCLKYLGQQGYKSDQIVILTPYLGQVRELTEVLRRNQHDPEISELDRFELIRAGLLSQAAAKLDRKPVRVSTIDNYQGEESDIVIASLTRSNESGDIGFMAAPERLNVLITRARDCLLLIGNMETFMQSKKGRETWHPFFELLKREGHLYDGLPVKCERHPDRTALLKEPVDFAKSCPDGGCSEVCGATLKCGIHKCKSRCHRITDHTKIPCSQLQSQTCPRQHTTRVPCSRQPRGGCSACASEDREAERQARRDLAMEVARAQRQEAYAARLRAVREEIESRRREARYEEEEREQGRELEAARGELAALERARVVREKRGEGRGGCSPGGGGGGGDDGPVVPGTARADWEHMKEFEGAGSRPLDELMGMIGLEEVKREFLSIKIKVDTALRQGVSLDSERFGCSLLGNPGTGKTTVARLYAAFLTDAGIIPGTTFKETTGSGLANLGVAGTKKLLDDLLNSGGGVLLIDEAYQLTSGNSPGGRGVLDFLLAEVERLTGKVVFVLAGYARQMEGLFAHNPGLPGRFPVEMAFADYDDDELRRILELGVAKKYGGRMRVDGGVGGLCCRVVARRIGRGRGKEGFANARAVQNVLARISRRQADRLQRERRAGAKPDDFLFTKEDMIGPKPAEALEKCAAWRKLRELVGLGAVKDAVQALVDSIQQNYQRELDEQPPIEYSLNKVFLGNPGTGKTTIAKLYGEILVALGLLSKGEVVTKNSSDFVGAALGQSEQQTKGILAATVGKVLVIDEAYGLYGGGGAPGSTSDPYKTAVIDTIVADVQSVPGDDRCVLLLGYKDQMETMFQNVNPGLSRRFPIASAFTFEDFSDEELGKILDLKLKNQGYRATGQARGVAMDMLCRARNRPNFGNAGEIDIILDTAKARHQTRLSKAKDKAAAADNVLQAQDFDGDFDRADRAETNIRKLFEGTVGSDQLVAQLEGYQSTARTTKALGLDPREGVPFNFLFRGPPGTGKTTTARKMGKVFYDMGFLAAADVVECSATDLVGQFVGQTGPKVQQVLDRALGRVLFVDEAYRLAEGHFAREAVDELVDSVTKERYHKKLIIILAGYDTEINRLMAVNPGLASRFPEAIDFRALAPEECVTLLIRVLDGRRTVLGDRGVELDLSALEAPTTSFAASVRGLFAALAVQEGWANARDVITLAQGVFNDAIRSKEGIAAGRIPVRGEAVVEQLKAMLAKRQGQSGLAASLPRGMQDAPVDLGQLARRPADTATKIETRAQQQDPVVERELQEDEEDEEYDLVDDVIHPQDGSGSAAAAAKRDAGVSDAVWEQLQRDREAEEKRDEEHRRLEEAARKARGEAREKIVKRLLEEEARRNREAEMRRRLQVSGVCPMGYEWIKQAGGFRCAGGSHFMSDGQLAGLK</sequence>
<dbReference type="InterPro" id="IPR003593">
    <property type="entry name" value="AAA+_ATPase"/>
</dbReference>
<dbReference type="Proteomes" id="UP001244011">
    <property type="component" value="Unassembled WGS sequence"/>
</dbReference>
<dbReference type="Pfam" id="PF13086">
    <property type="entry name" value="AAA_11"/>
    <property type="match status" value="1"/>
</dbReference>
<evidence type="ECO:0000256" key="5">
    <source>
        <dbReference type="SAM" id="Coils"/>
    </source>
</evidence>
<feature type="domain" description="AAA+ ATPase" evidence="7">
    <location>
        <begin position="1583"/>
        <end position="1812"/>
    </location>
</feature>
<keyword evidence="4" id="KW-0067">ATP-binding</keyword>
<name>A0AAJ0C0U2_9PEZI</name>
<dbReference type="FunFam" id="3.40.50.300:FF:000216">
    <property type="entry name" value="Type VII secretion ATPase EccA"/>
    <property type="match status" value="2"/>
</dbReference>
<organism evidence="8 9">
    <name type="scientific">Phialemonium atrogriseum</name>
    <dbReference type="NCBI Taxonomy" id="1093897"/>
    <lineage>
        <taxon>Eukaryota</taxon>
        <taxon>Fungi</taxon>
        <taxon>Dikarya</taxon>
        <taxon>Ascomycota</taxon>
        <taxon>Pezizomycotina</taxon>
        <taxon>Sordariomycetes</taxon>
        <taxon>Sordariomycetidae</taxon>
        <taxon>Cephalothecales</taxon>
        <taxon>Cephalothecaceae</taxon>
        <taxon>Phialemonium</taxon>
    </lineage>
</organism>
<feature type="region of interest" description="Disordered" evidence="6">
    <location>
        <begin position="2137"/>
        <end position="2159"/>
    </location>
</feature>
<evidence type="ECO:0000256" key="3">
    <source>
        <dbReference type="ARBA" id="ARBA00022806"/>
    </source>
</evidence>
<dbReference type="FunFam" id="1.10.8.60:FF:000159">
    <property type="entry name" value="p-loop containing nucleoside triphosphate hydrolase protein"/>
    <property type="match status" value="1"/>
</dbReference>
<dbReference type="GO" id="GO:0016887">
    <property type="term" value="F:ATP hydrolysis activity"/>
    <property type="evidence" value="ECO:0007669"/>
    <property type="project" value="InterPro"/>
</dbReference>
<dbReference type="Gene3D" id="3.40.50.300">
    <property type="entry name" value="P-loop containing nucleotide triphosphate hydrolases"/>
    <property type="match status" value="5"/>
</dbReference>
<evidence type="ECO:0000256" key="6">
    <source>
        <dbReference type="SAM" id="MobiDB-lite"/>
    </source>
</evidence>
<dbReference type="SUPFAM" id="SSF52540">
    <property type="entry name" value="P-loop containing nucleoside triphosphate hydrolases"/>
    <property type="match status" value="4"/>
</dbReference>
<keyword evidence="2" id="KW-0547">Nucleotide-binding</keyword>
<comment type="caution">
    <text evidence="8">The sequence shown here is derived from an EMBL/GenBank/DDBJ whole genome shotgun (WGS) entry which is preliminary data.</text>
</comment>
<reference evidence="8" key="1">
    <citation type="submission" date="2023-06" db="EMBL/GenBank/DDBJ databases">
        <title>Genome-scale phylogeny and comparative genomics of the fungal order Sordariales.</title>
        <authorList>
            <consortium name="Lawrence Berkeley National Laboratory"/>
            <person name="Hensen N."/>
            <person name="Bonometti L."/>
            <person name="Westerberg I."/>
            <person name="Brannstrom I.O."/>
            <person name="Guillou S."/>
            <person name="Cros-Aarteil S."/>
            <person name="Calhoun S."/>
            <person name="Haridas S."/>
            <person name="Kuo A."/>
            <person name="Mondo S."/>
            <person name="Pangilinan J."/>
            <person name="Riley R."/>
            <person name="Labutti K."/>
            <person name="Andreopoulos B."/>
            <person name="Lipzen A."/>
            <person name="Chen C."/>
            <person name="Yanf M."/>
            <person name="Daum C."/>
            <person name="Ng V."/>
            <person name="Clum A."/>
            <person name="Steindorff A."/>
            <person name="Ohm R."/>
            <person name="Martin F."/>
            <person name="Silar P."/>
            <person name="Natvig D."/>
            <person name="Lalanne C."/>
            <person name="Gautier V."/>
            <person name="Ament-Velasquez S.L."/>
            <person name="Kruys A."/>
            <person name="Hutchinson M.I."/>
            <person name="Powell A.J."/>
            <person name="Barry K."/>
            <person name="Miller A.N."/>
            <person name="Grigoriev I.V."/>
            <person name="Debuchy R."/>
            <person name="Gladieux P."/>
            <person name="Thoren M.H."/>
            <person name="Johannesson H."/>
        </authorList>
    </citation>
    <scope>NUCLEOTIDE SEQUENCE</scope>
    <source>
        <strain evidence="8">8032-3</strain>
    </source>
</reference>
<evidence type="ECO:0000313" key="8">
    <source>
        <dbReference type="EMBL" id="KAK1766654.1"/>
    </source>
</evidence>
<keyword evidence="9" id="KW-1185">Reference proteome</keyword>
<keyword evidence="3" id="KW-0378">Hydrolase</keyword>
<accession>A0AAJ0C0U2</accession>
<feature type="region of interest" description="Disordered" evidence="6">
    <location>
        <begin position="1223"/>
        <end position="1246"/>
    </location>
</feature>
<feature type="coiled-coil region" evidence="5">
    <location>
        <begin position="1151"/>
        <end position="1218"/>
    </location>
</feature>
<dbReference type="InterPro" id="IPR050773">
    <property type="entry name" value="CbxX/CfxQ_RuBisCO_ESX"/>
</dbReference>
<dbReference type="EMBL" id="MU839011">
    <property type="protein sequence ID" value="KAK1766654.1"/>
    <property type="molecule type" value="Genomic_DNA"/>
</dbReference>